<dbReference type="GO" id="GO:0005762">
    <property type="term" value="C:mitochondrial large ribosomal subunit"/>
    <property type="evidence" value="ECO:0007669"/>
    <property type="project" value="TreeGrafter"/>
</dbReference>
<dbReference type="PANTHER" id="PTHR45987:SF4">
    <property type="entry name" value="LARGE RIBOSOMAL SUBUNIT PROTEIN BL12M"/>
    <property type="match status" value="1"/>
</dbReference>
<feature type="domain" description="Large ribosomal subunit protein bL12 oligomerization" evidence="5">
    <location>
        <begin position="49"/>
        <end position="96"/>
    </location>
</feature>
<accession>A0A6M2DNU6</accession>
<dbReference type="AlphaFoldDB" id="A0A6M2DNU6"/>
<sequence>MHGLSILVRPRAQWCNVYRALAQTFQTASCLPQLSVPIPEGEEKPASPKLEKLVGDIAQLNLIEVSELTSLLKKRLNLPDTPMMPMGGFAPVAAQAEDDDDVVQQKVQTSFTVKLMKFDEKQKVALIKEIKTLLEGMNLVQAKKFVESAPAVVKTDIAKDEAEKLKEALSKVGATIEIE</sequence>
<dbReference type="SUPFAM" id="SSF54736">
    <property type="entry name" value="ClpS-like"/>
    <property type="match status" value="1"/>
</dbReference>
<evidence type="ECO:0000256" key="3">
    <source>
        <dbReference type="ARBA" id="ARBA00023274"/>
    </source>
</evidence>
<comment type="similarity">
    <text evidence="1">Belongs to the bacterial ribosomal protein bL12 family.</text>
</comment>
<evidence type="ECO:0000313" key="6">
    <source>
        <dbReference type="EMBL" id="NOV48009.1"/>
    </source>
</evidence>
<dbReference type="EMBL" id="GIIL01004283">
    <property type="protein sequence ID" value="NOV48009.1"/>
    <property type="molecule type" value="Transcribed_RNA"/>
</dbReference>
<dbReference type="GO" id="GO:0006412">
    <property type="term" value="P:translation"/>
    <property type="evidence" value="ECO:0007669"/>
    <property type="project" value="InterPro"/>
</dbReference>
<dbReference type="GO" id="GO:0003735">
    <property type="term" value="F:structural constituent of ribosome"/>
    <property type="evidence" value="ECO:0007669"/>
    <property type="project" value="InterPro"/>
</dbReference>
<dbReference type="InterPro" id="IPR036235">
    <property type="entry name" value="Ribosomal_bL12_oligo_N_sf"/>
</dbReference>
<feature type="domain" description="Large ribosomal subunit protein bL12 C-terminal" evidence="4">
    <location>
        <begin position="111"/>
        <end position="179"/>
    </location>
</feature>
<dbReference type="InterPro" id="IPR013823">
    <property type="entry name" value="Ribosomal_bL12_C"/>
</dbReference>
<dbReference type="SUPFAM" id="SSF48300">
    <property type="entry name" value="Ribosomal protein L7/12, oligomerisation (N-terminal) domain"/>
    <property type="match status" value="1"/>
</dbReference>
<name>A0A6M2DNU6_XENCH</name>
<evidence type="ECO:0000259" key="4">
    <source>
        <dbReference type="Pfam" id="PF00542"/>
    </source>
</evidence>
<dbReference type="InterPro" id="IPR000206">
    <property type="entry name" value="Ribosomal_bL12"/>
</dbReference>
<dbReference type="GO" id="GO:0003729">
    <property type="term" value="F:mRNA binding"/>
    <property type="evidence" value="ECO:0007669"/>
    <property type="project" value="TreeGrafter"/>
</dbReference>
<evidence type="ECO:0000256" key="1">
    <source>
        <dbReference type="ARBA" id="ARBA00007197"/>
    </source>
</evidence>
<dbReference type="FunFam" id="3.30.1390.10:FF:000001">
    <property type="entry name" value="50S ribosomal protein L7/L12"/>
    <property type="match status" value="1"/>
</dbReference>
<proteinExistence type="inferred from homology"/>
<keyword evidence="2 6" id="KW-0689">Ribosomal protein</keyword>
<dbReference type="InterPro" id="IPR008932">
    <property type="entry name" value="Ribosomal_bL12_oligo"/>
</dbReference>
<reference evidence="6" key="1">
    <citation type="submission" date="2020-03" db="EMBL/GenBank/DDBJ databases">
        <title>Transcriptomic Profiling of the Digestive Tract of the Rat Flea, Xenopsylla cheopis, Following Blood Feeding and Infection with Yersinia pestis.</title>
        <authorList>
            <person name="Bland D.M."/>
            <person name="Martens C.A."/>
            <person name="Virtaneva K."/>
            <person name="Kanakabandi K."/>
            <person name="Long D."/>
            <person name="Rosenke R."/>
            <person name="Saturday G.A."/>
            <person name="Hoyt F.H."/>
            <person name="Bruno D.P."/>
            <person name="Ribeiro J.M.C."/>
            <person name="Hinnebusch J."/>
        </authorList>
    </citation>
    <scope>NUCLEOTIDE SEQUENCE</scope>
</reference>
<evidence type="ECO:0000256" key="2">
    <source>
        <dbReference type="ARBA" id="ARBA00022980"/>
    </source>
</evidence>
<organism evidence="6">
    <name type="scientific">Xenopsylla cheopis</name>
    <name type="common">Oriental rat flea</name>
    <name type="synonym">Pulex cheopis</name>
    <dbReference type="NCBI Taxonomy" id="163159"/>
    <lineage>
        <taxon>Eukaryota</taxon>
        <taxon>Metazoa</taxon>
        <taxon>Ecdysozoa</taxon>
        <taxon>Arthropoda</taxon>
        <taxon>Hexapoda</taxon>
        <taxon>Insecta</taxon>
        <taxon>Pterygota</taxon>
        <taxon>Neoptera</taxon>
        <taxon>Endopterygota</taxon>
        <taxon>Siphonaptera</taxon>
        <taxon>Pulicidae</taxon>
        <taxon>Xenopsyllinae</taxon>
        <taxon>Xenopsylla</taxon>
    </lineage>
</organism>
<dbReference type="Gene3D" id="3.30.1390.10">
    <property type="match status" value="1"/>
</dbReference>
<dbReference type="InterPro" id="IPR014719">
    <property type="entry name" value="Ribosomal_bL12_C/ClpS-like"/>
</dbReference>
<keyword evidence="3" id="KW-0687">Ribonucleoprotein</keyword>
<evidence type="ECO:0000259" key="5">
    <source>
        <dbReference type="Pfam" id="PF16320"/>
    </source>
</evidence>
<protein>
    <submittedName>
        <fullName evidence="6">Putative mitochondrial/ ribosomal protein l12</fullName>
    </submittedName>
</protein>
<dbReference type="PANTHER" id="PTHR45987">
    <property type="entry name" value="39S RIBOSOMAL PROTEIN L12"/>
    <property type="match status" value="1"/>
</dbReference>
<dbReference type="Pfam" id="PF16320">
    <property type="entry name" value="Ribosomal_L12_N"/>
    <property type="match status" value="1"/>
</dbReference>
<dbReference type="Pfam" id="PF00542">
    <property type="entry name" value="Ribosomal_L12"/>
    <property type="match status" value="1"/>
</dbReference>